<name>A0A517QM40_9PLAN</name>
<sequence length="395" mass="44874" precursor="true">MRLYSLLFRLPSVFIALACVTATALACPFCDAPSLTLTEQLSASQAAVLVQWAGGEEADREKSFSGTTSYEIIEVVEDESNKLEKGKTIKLDRYRASKKGDLFLLLGTLTDDRIEWSSPLEVTETSYNYMKQSPPQDAPTQQRLAYFMKFLEYPDALIATDAYSEFANAPYKDIVPLRNIMPREKLREWLKDPEGAPSRATRTGLFGLLLGLSGNEDDAEFMKAKILEESDTFRLGIDGVMSGYLVLTGDEGLDVIDEHKLRNREVPFSETFAAMQALRFMWTYGDNRISPDRLRKSMRILLDRPTLADLVIVDLARWDDWGVMDKLMELYDDEEYQVPSIKRAIVRFMLIAEKNNETSAEGEVADHVKQASANLEKLRKEDPKTVKSAERYFFD</sequence>
<dbReference type="PROSITE" id="PS51257">
    <property type="entry name" value="PROKAR_LIPOPROTEIN"/>
    <property type="match status" value="1"/>
</dbReference>
<evidence type="ECO:0000256" key="1">
    <source>
        <dbReference type="SAM" id="SignalP"/>
    </source>
</evidence>
<reference evidence="2 3" key="1">
    <citation type="submission" date="2019-02" db="EMBL/GenBank/DDBJ databases">
        <title>Deep-cultivation of Planctomycetes and their phenomic and genomic characterization uncovers novel biology.</title>
        <authorList>
            <person name="Wiegand S."/>
            <person name="Jogler M."/>
            <person name="Boedeker C."/>
            <person name="Pinto D."/>
            <person name="Vollmers J."/>
            <person name="Rivas-Marin E."/>
            <person name="Kohn T."/>
            <person name="Peeters S.H."/>
            <person name="Heuer A."/>
            <person name="Rast P."/>
            <person name="Oberbeckmann S."/>
            <person name="Bunk B."/>
            <person name="Jeske O."/>
            <person name="Meyerdierks A."/>
            <person name="Storesund J.E."/>
            <person name="Kallscheuer N."/>
            <person name="Luecker S."/>
            <person name="Lage O.M."/>
            <person name="Pohl T."/>
            <person name="Merkel B.J."/>
            <person name="Hornburger P."/>
            <person name="Mueller R.-W."/>
            <person name="Bruemmer F."/>
            <person name="Labrenz M."/>
            <person name="Spormann A.M."/>
            <person name="Op den Camp H."/>
            <person name="Overmann J."/>
            <person name="Amann R."/>
            <person name="Jetten M.S.M."/>
            <person name="Mascher T."/>
            <person name="Medema M.H."/>
            <person name="Devos D.P."/>
            <person name="Kaster A.-K."/>
            <person name="Ovreas L."/>
            <person name="Rohde M."/>
            <person name="Galperin M.Y."/>
            <person name="Jogler C."/>
        </authorList>
    </citation>
    <scope>NUCLEOTIDE SEQUENCE [LARGE SCALE GENOMIC DNA]</scope>
    <source>
        <strain evidence="2 3">Mal48</strain>
    </source>
</reference>
<dbReference type="EMBL" id="CP036267">
    <property type="protein sequence ID" value="QDT32712.1"/>
    <property type="molecule type" value="Genomic_DNA"/>
</dbReference>
<accession>A0A517QM40</accession>
<keyword evidence="1" id="KW-0732">Signal</keyword>
<protein>
    <submittedName>
        <fullName evidence="2">Uncharacterized protein</fullName>
    </submittedName>
</protein>
<dbReference type="RefSeq" id="WP_145198164.1">
    <property type="nucleotide sequence ID" value="NZ_CP036267.1"/>
</dbReference>
<evidence type="ECO:0000313" key="3">
    <source>
        <dbReference type="Proteomes" id="UP000315724"/>
    </source>
</evidence>
<proteinExistence type="predicted"/>
<feature type="chain" id="PRO_5021995460" evidence="1">
    <location>
        <begin position="27"/>
        <end position="395"/>
    </location>
</feature>
<organism evidence="2 3">
    <name type="scientific">Thalassoglobus polymorphus</name>
    <dbReference type="NCBI Taxonomy" id="2527994"/>
    <lineage>
        <taxon>Bacteria</taxon>
        <taxon>Pseudomonadati</taxon>
        <taxon>Planctomycetota</taxon>
        <taxon>Planctomycetia</taxon>
        <taxon>Planctomycetales</taxon>
        <taxon>Planctomycetaceae</taxon>
        <taxon>Thalassoglobus</taxon>
    </lineage>
</organism>
<dbReference type="KEGG" id="tpol:Mal48_19590"/>
<feature type="signal peptide" evidence="1">
    <location>
        <begin position="1"/>
        <end position="26"/>
    </location>
</feature>
<dbReference type="Proteomes" id="UP000315724">
    <property type="component" value="Chromosome"/>
</dbReference>
<dbReference type="OrthoDB" id="260790at2"/>
<gene>
    <name evidence="2" type="ORF">Mal48_19590</name>
</gene>
<evidence type="ECO:0000313" key="2">
    <source>
        <dbReference type="EMBL" id="QDT32712.1"/>
    </source>
</evidence>
<dbReference type="AlphaFoldDB" id="A0A517QM40"/>
<keyword evidence="3" id="KW-1185">Reference proteome</keyword>